<dbReference type="Proteomes" id="UP000196655">
    <property type="component" value="Unassembled WGS sequence"/>
</dbReference>
<name>A0A211ZTZ6_9PROT</name>
<dbReference type="Pfam" id="PF13714">
    <property type="entry name" value="PEP_mutase"/>
    <property type="match status" value="1"/>
</dbReference>
<proteinExistence type="predicted"/>
<protein>
    <recommendedName>
        <fullName evidence="3">Carboxyvinyl-carboxyphosphonate phosphorylmutase</fullName>
    </recommendedName>
</protein>
<dbReference type="InterPro" id="IPR040442">
    <property type="entry name" value="Pyrv_kinase-like_dom_sf"/>
</dbReference>
<comment type="caution">
    <text evidence="1">The sequence shown here is derived from an EMBL/GenBank/DDBJ whole genome shotgun (WGS) entry which is preliminary data.</text>
</comment>
<gene>
    <name evidence="1" type="ORF">BWR60_03115</name>
</gene>
<dbReference type="EMBL" id="NHON01000003">
    <property type="protein sequence ID" value="OWJ68751.1"/>
    <property type="molecule type" value="Genomic_DNA"/>
</dbReference>
<evidence type="ECO:0008006" key="3">
    <source>
        <dbReference type="Google" id="ProtNLM"/>
    </source>
</evidence>
<dbReference type="GO" id="GO:0016833">
    <property type="term" value="F:oxo-acid-lyase activity"/>
    <property type="evidence" value="ECO:0007669"/>
    <property type="project" value="UniProtKB-ARBA"/>
</dbReference>
<dbReference type="SUPFAM" id="SSF51621">
    <property type="entry name" value="Phosphoenolpyruvate/pyruvate domain"/>
    <property type="match status" value="1"/>
</dbReference>
<evidence type="ECO:0000313" key="2">
    <source>
        <dbReference type="Proteomes" id="UP000196655"/>
    </source>
</evidence>
<reference evidence="2" key="1">
    <citation type="submission" date="2017-05" db="EMBL/GenBank/DDBJ databases">
        <authorList>
            <person name="Macchi M."/>
            <person name="Festa S."/>
            <person name="Coppotelli B.M."/>
            <person name="Morelli I.S."/>
        </authorList>
    </citation>
    <scope>NUCLEOTIDE SEQUENCE [LARGE SCALE GENOMIC DNA]</scope>
    <source>
        <strain evidence="2">I</strain>
    </source>
</reference>
<sequence>MRPVHRPSFRHALERETPLVTPLAHDALSARLIEDAGFNAFTVGGSALLAARHAYPDIGLIGLTDMVEGLRDIAAASCLPFLADADDGYGDVKSVARTVAAYEAIGVSGFLLEDQDRDRKQQRAEKAAAVADEAVIEAKLRTALAVRRNPETFVIGRTDAYGPLGLDAAMRRAERFLALGVDGVFIAGLRTEADYRRVGAAFKGAFLSAAMFEGGDTPWLSPGDLGAMGFTQVSYPSSLLLRAVGALQDGLSALRRHADGIEALTPFAQAAPARAGLDRAVKLSGWRAIETAGAPAETV</sequence>
<dbReference type="AlphaFoldDB" id="A0A211ZTZ6"/>
<keyword evidence="2" id="KW-1185">Reference proteome</keyword>
<dbReference type="Gene3D" id="3.20.20.60">
    <property type="entry name" value="Phosphoenolpyruvate-binding domains"/>
    <property type="match status" value="1"/>
</dbReference>
<dbReference type="InterPro" id="IPR015813">
    <property type="entry name" value="Pyrv/PenolPyrv_kinase-like_dom"/>
</dbReference>
<dbReference type="PANTHER" id="PTHR42905:SF5">
    <property type="entry name" value="CARBOXYVINYL-CARBOXYPHOSPHONATE PHOSPHORYLMUTASE, CHLOROPLASTIC"/>
    <property type="match status" value="1"/>
</dbReference>
<dbReference type="PANTHER" id="PTHR42905">
    <property type="entry name" value="PHOSPHOENOLPYRUVATE CARBOXYLASE"/>
    <property type="match status" value="1"/>
</dbReference>
<evidence type="ECO:0000313" key="1">
    <source>
        <dbReference type="EMBL" id="OWJ68751.1"/>
    </source>
</evidence>
<dbReference type="InterPro" id="IPR039556">
    <property type="entry name" value="ICL/PEPM"/>
</dbReference>
<dbReference type="CDD" id="cd00377">
    <property type="entry name" value="ICL_PEPM"/>
    <property type="match status" value="1"/>
</dbReference>
<dbReference type="OrthoDB" id="9771433at2"/>
<organism evidence="1 2">
    <name type="scientific">Inquilinus limosus</name>
    <dbReference type="NCBI Taxonomy" id="171674"/>
    <lineage>
        <taxon>Bacteria</taxon>
        <taxon>Pseudomonadati</taxon>
        <taxon>Pseudomonadota</taxon>
        <taxon>Alphaproteobacteria</taxon>
        <taxon>Rhodospirillales</taxon>
        <taxon>Rhodospirillaceae</taxon>
        <taxon>Inquilinus</taxon>
    </lineage>
</organism>
<accession>A0A211ZTZ6</accession>